<sequence>MVPDGPVVPYYKIMQGAKESSTKFVERLTRAIEGASNGSGDYKEPLLGRDLMSQWGVKIDIPDPSVEISAASIDERPTKKLNWLTNKPVWVEQWPLSKPKLKALEELVKEQLAKGHML</sequence>
<protein>
    <submittedName>
        <fullName evidence="1">Uncharacterized protein</fullName>
    </submittedName>
</protein>
<evidence type="ECO:0000313" key="2">
    <source>
        <dbReference type="Proteomes" id="UP000269221"/>
    </source>
</evidence>
<dbReference type="Gene3D" id="1.10.1200.30">
    <property type="match status" value="1"/>
</dbReference>
<keyword evidence="2" id="KW-1185">Reference proteome</keyword>
<comment type="caution">
    <text evidence="1">The sequence shown here is derived from an EMBL/GenBank/DDBJ whole genome shotgun (WGS) entry which is preliminary data.</text>
</comment>
<dbReference type="Proteomes" id="UP000269221">
    <property type="component" value="Unassembled WGS sequence"/>
</dbReference>
<accession>A0A3M0LB17</accession>
<dbReference type="AlphaFoldDB" id="A0A3M0LB17"/>
<name>A0A3M0LB17_HIRRU</name>
<evidence type="ECO:0000313" key="1">
    <source>
        <dbReference type="EMBL" id="RMC22216.1"/>
    </source>
</evidence>
<dbReference type="Gene3D" id="3.10.10.10">
    <property type="entry name" value="HIV Type 1 Reverse Transcriptase, subunit A, domain 1"/>
    <property type="match status" value="1"/>
</dbReference>
<gene>
    <name evidence="1" type="ORF">DUI87_00527</name>
</gene>
<proteinExistence type="predicted"/>
<dbReference type="InterPro" id="IPR008916">
    <property type="entry name" value="Retrov_capsid_C"/>
</dbReference>
<organism evidence="1 2">
    <name type="scientific">Hirundo rustica rustica</name>
    <dbReference type="NCBI Taxonomy" id="333673"/>
    <lineage>
        <taxon>Eukaryota</taxon>
        <taxon>Metazoa</taxon>
        <taxon>Chordata</taxon>
        <taxon>Craniata</taxon>
        <taxon>Vertebrata</taxon>
        <taxon>Euteleostomi</taxon>
        <taxon>Archelosauria</taxon>
        <taxon>Archosauria</taxon>
        <taxon>Dinosauria</taxon>
        <taxon>Saurischia</taxon>
        <taxon>Theropoda</taxon>
        <taxon>Coelurosauria</taxon>
        <taxon>Aves</taxon>
        <taxon>Neognathae</taxon>
        <taxon>Neoaves</taxon>
        <taxon>Telluraves</taxon>
        <taxon>Australaves</taxon>
        <taxon>Passeriformes</taxon>
        <taxon>Sylvioidea</taxon>
        <taxon>Hirundinidae</taxon>
        <taxon>Hirundo</taxon>
    </lineage>
</organism>
<dbReference type="EMBL" id="QRBI01000092">
    <property type="protein sequence ID" value="RMC22216.1"/>
    <property type="molecule type" value="Genomic_DNA"/>
</dbReference>
<reference evidence="1 2" key="1">
    <citation type="submission" date="2018-07" db="EMBL/GenBank/DDBJ databases">
        <title>A high quality draft genome assembly of the barn swallow (H. rustica rustica).</title>
        <authorList>
            <person name="Formenti G."/>
            <person name="Chiara M."/>
            <person name="Poveda L."/>
            <person name="Francoijs K.-J."/>
            <person name="Bonisoli-Alquati A."/>
            <person name="Canova L."/>
            <person name="Gianfranceschi L."/>
            <person name="Horner D.S."/>
            <person name="Saino N."/>
        </authorList>
    </citation>
    <scope>NUCLEOTIDE SEQUENCE [LARGE SCALE GENOMIC DNA]</scope>
    <source>
        <strain evidence="1">Chelidonia</strain>
        <tissue evidence="1">Blood</tissue>
    </source>
</reference>
<dbReference type="SUPFAM" id="SSF47353">
    <property type="entry name" value="Retrovirus capsid dimerization domain-like"/>
    <property type="match status" value="1"/>
</dbReference>